<dbReference type="Gene3D" id="1.10.3730.20">
    <property type="match status" value="1"/>
</dbReference>
<dbReference type="PANTHER" id="PTHR30561">
    <property type="entry name" value="SMR FAMILY PROTON-DEPENDENT DRUG EFFLUX TRANSPORTER SUGE"/>
    <property type="match status" value="1"/>
</dbReference>
<keyword evidence="3" id="KW-1003">Cell membrane</keyword>
<comment type="similarity">
    <text evidence="7">Belongs to the drug/metabolite transporter (DMT) superfamily. Small multidrug resistance (SMR) (TC 2.A.7.1) family. Gdx/SugE subfamily.</text>
</comment>
<proteinExistence type="inferred from homology"/>
<keyword evidence="5 10" id="KW-1133">Transmembrane helix</keyword>
<dbReference type="SUPFAM" id="SSF103481">
    <property type="entry name" value="Multidrug resistance efflux transporter EmrE"/>
    <property type="match status" value="1"/>
</dbReference>
<dbReference type="HOGENOM" id="CLU_133067_1_2_10"/>
<feature type="transmembrane region" description="Helical" evidence="10">
    <location>
        <begin position="29"/>
        <end position="47"/>
    </location>
</feature>
<keyword evidence="6 10" id="KW-0472">Membrane</keyword>
<dbReference type="InterPro" id="IPR037185">
    <property type="entry name" value="EmrE-like"/>
</dbReference>
<dbReference type="GO" id="GO:0022857">
    <property type="term" value="F:transmembrane transporter activity"/>
    <property type="evidence" value="ECO:0007669"/>
    <property type="project" value="InterPro"/>
</dbReference>
<evidence type="ECO:0000256" key="10">
    <source>
        <dbReference type="SAM" id="Phobius"/>
    </source>
</evidence>
<dbReference type="KEGG" id="mro:MROS_0427"/>
<evidence type="ECO:0000256" key="6">
    <source>
        <dbReference type="ARBA" id="ARBA00023136"/>
    </source>
</evidence>
<dbReference type="InterPro" id="IPR000390">
    <property type="entry name" value="Small_drug/metabolite_transptr"/>
</dbReference>
<dbReference type="OrthoDB" id="21828at2"/>
<organism evidence="11 12">
    <name type="scientific">Melioribacter roseus (strain DSM 23840 / JCM 17771 / VKM B-2668 / P3M-2)</name>
    <dbReference type="NCBI Taxonomy" id="1191523"/>
    <lineage>
        <taxon>Bacteria</taxon>
        <taxon>Pseudomonadati</taxon>
        <taxon>Ignavibacteriota</taxon>
        <taxon>Ignavibacteria</taxon>
        <taxon>Ignavibacteriales</taxon>
        <taxon>Melioribacteraceae</taxon>
        <taxon>Melioribacter</taxon>
    </lineage>
</organism>
<gene>
    <name evidence="11" type="ordered locus">MROS_0427</name>
</gene>
<dbReference type="AlphaFoldDB" id="I6Z3E1"/>
<feature type="transmembrane region" description="Helical" evidence="10">
    <location>
        <begin position="84"/>
        <end position="103"/>
    </location>
</feature>
<evidence type="ECO:0000256" key="5">
    <source>
        <dbReference type="ARBA" id="ARBA00022989"/>
    </source>
</evidence>
<sequence>MGWIYIFIAALFEISWVVGLKYSDGLTNLKASIFTIITMLLSFYFLALGSKELPIGTAYAVWTGIGAVGTVIYGMLFFNESKEFLRIFFIMIIILGIIGLKLTDKQI</sequence>
<evidence type="ECO:0000256" key="7">
    <source>
        <dbReference type="ARBA" id="ARBA00038151"/>
    </source>
</evidence>
<dbReference type="GO" id="GO:0005886">
    <property type="term" value="C:plasma membrane"/>
    <property type="evidence" value="ECO:0007669"/>
    <property type="project" value="UniProtKB-SubCell"/>
</dbReference>
<comment type="subcellular location">
    <subcellularLocation>
        <location evidence="1 9">Cell membrane</location>
        <topology evidence="1 9">Multi-pass membrane protein</topology>
    </subcellularLocation>
</comment>
<dbReference type="InterPro" id="IPR045324">
    <property type="entry name" value="Small_multidrug_res"/>
</dbReference>
<evidence type="ECO:0000256" key="2">
    <source>
        <dbReference type="ARBA" id="ARBA00022448"/>
    </source>
</evidence>
<dbReference type="Pfam" id="PF00893">
    <property type="entry name" value="Multi_Drug_Res"/>
    <property type="match status" value="1"/>
</dbReference>
<evidence type="ECO:0000256" key="1">
    <source>
        <dbReference type="ARBA" id="ARBA00004651"/>
    </source>
</evidence>
<dbReference type="GO" id="GO:1990961">
    <property type="term" value="P:xenobiotic detoxification by transmembrane export across the plasma membrane"/>
    <property type="evidence" value="ECO:0007669"/>
    <property type="project" value="UniProtKB-ARBA"/>
</dbReference>
<accession>I6Z3E1</accession>
<evidence type="ECO:0000256" key="9">
    <source>
        <dbReference type="RuleBase" id="RU003942"/>
    </source>
</evidence>
<evidence type="ECO:0000313" key="12">
    <source>
        <dbReference type="Proteomes" id="UP000009011"/>
    </source>
</evidence>
<dbReference type="eggNOG" id="COG2076">
    <property type="taxonomic scope" value="Bacteria"/>
</dbReference>
<dbReference type="RefSeq" id="WP_014855107.1">
    <property type="nucleotide sequence ID" value="NC_018178.1"/>
</dbReference>
<name>I6Z3E1_MELRP</name>
<dbReference type="PATRIC" id="fig|1191523.3.peg.446"/>
<dbReference type="EMBL" id="CP003557">
    <property type="protein sequence ID" value="AFN73670.1"/>
    <property type="molecule type" value="Genomic_DNA"/>
</dbReference>
<evidence type="ECO:0000313" key="11">
    <source>
        <dbReference type="EMBL" id="AFN73670.1"/>
    </source>
</evidence>
<evidence type="ECO:0000256" key="4">
    <source>
        <dbReference type="ARBA" id="ARBA00022692"/>
    </source>
</evidence>
<evidence type="ECO:0000256" key="8">
    <source>
        <dbReference type="ARBA" id="ARBA00039168"/>
    </source>
</evidence>
<keyword evidence="4 9" id="KW-0812">Transmembrane</keyword>
<keyword evidence="12" id="KW-1185">Reference proteome</keyword>
<reference evidence="11 12" key="1">
    <citation type="journal article" date="2013" name="PLoS ONE">
        <title>Genomic analysis of Melioribacter roseus, facultatively anaerobic organotrophic bacterium representing a novel deep lineage within Bacteriodetes/Chlorobi group.</title>
        <authorList>
            <person name="Kadnikov V.V."/>
            <person name="Mardanov A.V."/>
            <person name="Podosokorskaya O.A."/>
            <person name="Gavrilov S.N."/>
            <person name="Kublanov I.V."/>
            <person name="Beletsky A.V."/>
            <person name="Bonch-Osmolovskaya E.A."/>
            <person name="Ravin N.V."/>
        </authorList>
    </citation>
    <scope>NUCLEOTIDE SEQUENCE [LARGE SCALE GENOMIC DNA]</scope>
    <source>
        <strain evidence="12">JCM 17771 / P3M-2</strain>
    </source>
</reference>
<dbReference type="Proteomes" id="UP000009011">
    <property type="component" value="Chromosome"/>
</dbReference>
<feature type="transmembrane region" description="Helical" evidence="10">
    <location>
        <begin position="59"/>
        <end position="78"/>
    </location>
</feature>
<dbReference type="FunFam" id="1.10.3730.20:FF:000001">
    <property type="entry name" value="Quaternary ammonium compound resistance transporter SugE"/>
    <property type="match status" value="1"/>
</dbReference>
<evidence type="ECO:0000256" key="3">
    <source>
        <dbReference type="ARBA" id="ARBA00022475"/>
    </source>
</evidence>
<keyword evidence="2" id="KW-0813">Transport</keyword>
<protein>
    <recommendedName>
        <fullName evidence="8">Guanidinium exporter</fullName>
    </recommendedName>
</protein>
<dbReference type="STRING" id="1191523.MROS_0427"/>
<dbReference type="PANTHER" id="PTHR30561:SF0">
    <property type="entry name" value="GUANIDINIUM EXPORTER"/>
    <property type="match status" value="1"/>
</dbReference>